<comment type="caution">
    <text evidence="2">The sequence shown here is derived from an EMBL/GenBank/DDBJ whole genome shotgun (WGS) entry which is preliminary data.</text>
</comment>
<feature type="region of interest" description="Disordered" evidence="1">
    <location>
        <begin position="151"/>
        <end position="225"/>
    </location>
</feature>
<proteinExistence type="predicted"/>
<keyword evidence="3" id="KW-1185">Reference proteome</keyword>
<reference evidence="2 3" key="1">
    <citation type="journal article" date="2019" name="Sci. Rep.">
        <title>A multi-omics analysis of the grapevine pathogen Lasiodiplodia theobromae reveals that temperature affects the expression of virulence- and pathogenicity-related genes.</title>
        <authorList>
            <person name="Felix C."/>
            <person name="Meneses R."/>
            <person name="Goncalves M.F.M."/>
            <person name="Tilleman L."/>
            <person name="Duarte A.S."/>
            <person name="Jorrin-Novo J.V."/>
            <person name="Van de Peer Y."/>
            <person name="Deforce D."/>
            <person name="Van Nieuwerburgh F."/>
            <person name="Esteves A.C."/>
            <person name="Alves A."/>
        </authorList>
    </citation>
    <scope>NUCLEOTIDE SEQUENCE [LARGE SCALE GENOMIC DNA]</scope>
    <source>
        <strain evidence="2 3">LA-SOL3</strain>
    </source>
</reference>
<sequence>MVDFLYTDEYSVSDRLNYLKTGGASIRYAEEVVAHAEVYVVSIIYGIPELEACASRYIQIALADDQELKEFPQLIETLYGGAQKLDPGLKHALLEYAAKHMEALLSAERFRSIFQSSPNFVADAMSRALKMAKENQKENKSQAMGLQESYEQMYEEDSDEENSDSDDWDSDDWDSDDWDSDDWDSDDWDSDDWDSDDSDEDDSDEDDSDEDEDMDDEDDHFYFGG</sequence>
<organism evidence="2 3">
    <name type="scientific">Lasiodiplodia theobromae</name>
    <dbReference type="NCBI Taxonomy" id="45133"/>
    <lineage>
        <taxon>Eukaryota</taxon>
        <taxon>Fungi</taxon>
        <taxon>Dikarya</taxon>
        <taxon>Ascomycota</taxon>
        <taxon>Pezizomycotina</taxon>
        <taxon>Dothideomycetes</taxon>
        <taxon>Dothideomycetes incertae sedis</taxon>
        <taxon>Botryosphaeriales</taxon>
        <taxon>Botryosphaeriaceae</taxon>
        <taxon>Lasiodiplodia</taxon>
    </lineage>
</organism>
<dbReference type="PANTHER" id="PTHR47843">
    <property type="entry name" value="BTB DOMAIN-CONTAINING PROTEIN-RELATED"/>
    <property type="match status" value="1"/>
</dbReference>
<evidence type="ECO:0000256" key="1">
    <source>
        <dbReference type="SAM" id="MobiDB-lite"/>
    </source>
</evidence>
<evidence type="ECO:0008006" key="4">
    <source>
        <dbReference type="Google" id="ProtNLM"/>
    </source>
</evidence>
<name>A0A5N5D6C9_9PEZI</name>
<feature type="compositionally biased region" description="Acidic residues" evidence="1">
    <location>
        <begin position="153"/>
        <end position="219"/>
    </location>
</feature>
<evidence type="ECO:0000313" key="2">
    <source>
        <dbReference type="EMBL" id="KAB2573323.1"/>
    </source>
</evidence>
<protein>
    <recommendedName>
        <fullName evidence="4">BTB domain-containing protein</fullName>
    </recommendedName>
</protein>
<accession>A0A5N5D6C9</accession>
<dbReference type="EMBL" id="VCHE01000061">
    <property type="protein sequence ID" value="KAB2573323.1"/>
    <property type="molecule type" value="Genomic_DNA"/>
</dbReference>
<dbReference type="PANTHER" id="PTHR47843:SF5">
    <property type="entry name" value="BTB_POZ DOMAIN PROTEIN"/>
    <property type="match status" value="1"/>
</dbReference>
<evidence type="ECO:0000313" key="3">
    <source>
        <dbReference type="Proteomes" id="UP000325902"/>
    </source>
</evidence>
<gene>
    <name evidence="2" type="ORF">DBV05_g8042</name>
</gene>
<dbReference type="Proteomes" id="UP000325902">
    <property type="component" value="Unassembled WGS sequence"/>
</dbReference>
<dbReference type="AlphaFoldDB" id="A0A5N5D6C9"/>